<reference evidence="1" key="2">
    <citation type="journal article" date="2015" name="Fish Shellfish Immunol.">
        <title>Early steps in the European eel (Anguilla anguilla)-Vibrio vulnificus interaction in the gills: Role of the RtxA13 toxin.</title>
        <authorList>
            <person name="Callol A."/>
            <person name="Pajuelo D."/>
            <person name="Ebbesson L."/>
            <person name="Teles M."/>
            <person name="MacKenzie S."/>
            <person name="Amaro C."/>
        </authorList>
    </citation>
    <scope>NUCLEOTIDE SEQUENCE</scope>
</reference>
<dbReference type="EMBL" id="GBXM01009394">
    <property type="protein sequence ID" value="JAH99183.1"/>
    <property type="molecule type" value="Transcribed_RNA"/>
</dbReference>
<organism evidence="1">
    <name type="scientific">Anguilla anguilla</name>
    <name type="common">European freshwater eel</name>
    <name type="synonym">Muraena anguilla</name>
    <dbReference type="NCBI Taxonomy" id="7936"/>
    <lineage>
        <taxon>Eukaryota</taxon>
        <taxon>Metazoa</taxon>
        <taxon>Chordata</taxon>
        <taxon>Craniata</taxon>
        <taxon>Vertebrata</taxon>
        <taxon>Euteleostomi</taxon>
        <taxon>Actinopterygii</taxon>
        <taxon>Neopterygii</taxon>
        <taxon>Teleostei</taxon>
        <taxon>Anguilliformes</taxon>
        <taxon>Anguillidae</taxon>
        <taxon>Anguilla</taxon>
    </lineage>
</organism>
<name>A0A0E9XBV9_ANGAN</name>
<proteinExistence type="predicted"/>
<reference evidence="1" key="1">
    <citation type="submission" date="2014-11" db="EMBL/GenBank/DDBJ databases">
        <authorList>
            <person name="Amaro Gonzalez C."/>
        </authorList>
    </citation>
    <scope>NUCLEOTIDE SEQUENCE</scope>
</reference>
<dbReference type="AlphaFoldDB" id="A0A0E9XBV9"/>
<evidence type="ECO:0000313" key="1">
    <source>
        <dbReference type="EMBL" id="JAH99183.1"/>
    </source>
</evidence>
<protein>
    <submittedName>
        <fullName evidence="1">Uncharacterized protein</fullName>
    </submittedName>
</protein>
<sequence length="29" mass="3370">MCRSVKVFHTKSSNHFFMNLDLHTGELSC</sequence>
<accession>A0A0E9XBV9</accession>